<evidence type="ECO:0000313" key="2">
    <source>
        <dbReference type="EMBL" id="PAV93292.1"/>
    </source>
</evidence>
<evidence type="ECO:0000256" key="1">
    <source>
        <dbReference type="SAM" id="MobiDB-lite"/>
    </source>
</evidence>
<protein>
    <submittedName>
        <fullName evidence="2">Uncharacterized protein</fullName>
    </submittedName>
</protein>
<dbReference type="Proteomes" id="UP000218231">
    <property type="component" value="Unassembled WGS sequence"/>
</dbReference>
<feature type="compositionally biased region" description="Basic and acidic residues" evidence="1">
    <location>
        <begin position="61"/>
        <end position="76"/>
    </location>
</feature>
<dbReference type="AlphaFoldDB" id="A0A2A2M4E6"/>
<accession>A0A2A2M4E6</accession>
<feature type="compositionally biased region" description="Polar residues" evidence="1">
    <location>
        <begin position="1"/>
        <end position="14"/>
    </location>
</feature>
<keyword evidence="3" id="KW-1185">Reference proteome</keyword>
<dbReference type="EMBL" id="LIAE01005503">
    <property type="protein sequence ID" value="PAV93292.1"/>
    <property type="molecule type" value="Genomic_DNA"/>
</dbReference>
<feature type="compositionally biased region" description="Basic and acidic residues" evidence="1">
    <location>
        <begin position="25"/>
        <end position="39"/>
    </location>
</feature>
<name>A0A2A2M4E6_9BILA</name>
<sequence length="209" mass="22546">MTTKVSVANTQTVGRSAVATASEGSARRGGEARKARSADQRVGQLAPGGGDQRRPAQPLYQHERGGGGHRGADQHPPHRIGRSSHAVARRVADQIALADPAQPLPHGEQQQQRQHRAEQSGPRLARAQRDIALRPFAPHQRRDPATRARRGRASGPKCAGRFPPPAPRQSRRPAARPPPRSAARASLSNRAHRAPAPAPCVRRECRAPR</sequence>
<feature type="region of interest" description="Disordered" evidence="1">
    <location>
        <begin position="1"/>
        <end position="209"/>
    </location>
</feature>
<reference evidence="2 3" key="1">
    <citation type="journal article" date="2017" name="Curr. Biol.">
        <title>Genome architecture and evolution of a unichromosomal asexual nematode.</title>
        <authorList>
            <person name="Fradin H."/>
            <person name="Zegar C."/>
            <person name="Gutwein M."/>
            <person name="Lucas J."/>
            <person name="Kovtun M."/>
            <person name="Corcoran D."/>
            <person name="Baugh L.R."/>
            <person name="Kiontke K."/>
            <person name="Gunsalus K."/>
            <person name="Fitch D.H."/>
            <person name="Piano F."/>
        </authorList>
    </citation>
    <scope>NUCLEOTIDE SEQUENCE [LARGE SCALE GENOMIC DNA]</scope>
    <source>
        <strain evidence="2">PF1309</strain>
    </source>
</reference>
<organism evidence="2 3">
    <name type="scientific">Diploscapter pachys</name>
    <dbReference type="NCBI Taxonomy" id="2018661"/>
    <lineage>
        <taxon>Eukaryota</taxon>
        <taxon>Metazoa</taxon>
        <taxon>Ecdysozoa</taxon>
        <taxon>Nematoda</taxon>
        <taxon>Chromadorea</taxon>
        <taxon>Rhabditida</taxon>
        <taxon>Rhabditina</taxon>
        <taxon>Rhabditomorpha</taxon>
        <taxon>Rhabditoidea</taxon>
        <taxon>Rhabditidae</taxon>
        <taxon>Diploscapter</taxon>
    </lineage>
</organism>
<proteinExistence type="predicted"/>
<gene>
    <name evidence="2" type="ORF">WR25_08401</name>
</gene>
<comment type="caution">
    <text evidence="2">The sequence shown here is derived from an EMBL/GenBank/DDBJ whole genome shotgun (WGS) entry which is preliminary data.</text>
</comment>
<evidence type="ECO:0000313" key="3">
    <source>
        <dbReference type="Proteomes" id="UP000218231"/>
    </source>
</evidence>